<protein>
    <recommendedName>
        <fullName evidence="4">Cyclic nucleotide-binding domain-containing protein</fullName>
    </recommendedName>
</protein>
<evidence type="ECO:0008006" key="4">
    <source>
        <dbReference type="Google" id="ProtNLM"/>
    </source>
</evidence>
<feature type="region of interest" description="Disordered" evidence="1">
    <location>
        <begin position="114"/>
        <end position="136"/>
    </location>
</feature>
<gene>
    <name evidence="2" type="primary">Contig3259.g3483</name>
    <name evidence="2" type="ORF">STYLEM_15959</name>
</gene>
<dbReference type="SUPFAM" id="SSF51206">
    <property type="entry name" value="cAMP-binding domain-like"/>
    <property type="match status" value="1"/>
</dbReference>
<evidence type="ECO:0000313" key="3">
    <source>
        <dbReference type="Proteomes" id="UP000039865"/>
    </source>
</evidence>
<dbReference type="InterPro" id="IPR018490">
    <property type="entry name" value="cNMP-bd_dom_sf"/>
</dbReference>
<keyword evidence="3" id="KW-1185">Reference proteome</keyword>
<evidence type="ECO:0000256" key="1">
    <source>
        <dbReference type="SAM" id="MobiDB-lite"/>
    </source>
</evidence>
<feature type="compositionally biased region" description="Basic and acidic residues" evidence="1">
    <location>
        <begin position="122"/>
        <end position="131"/>
    </location>
</feature>
<reference evidence="2 3" key="1">
    <citation type="submission" date="2014-06" db="EMBL/GenBank/DDBJ databases">
        <authorList>
            <person name="Swart Estienne"/>
        </authorList>
    </citation>
    <scope>NUCLEOTIDE SEQUENCE [LARGE SCALE GENOMIC DNA]</scope>
    <source>
        <strain evidence="2 3">130c</strain>
    </source>
</reference>
<accession>A0A078AWM5</accession>
<dbReference type="EMBL" id="CCKQ01015046">
    <property type="protein sequence ID" value="CDW86860.1"/>
    <property type="molecule type" value="Genomic_DNA"/>
</dbReference>
<dbReference type="AlphaFoldDB" id="A0A078AWM5"/>
<name>A0A078AWM5_STYLE</name>
<dbReference type="InParanoid" id="A0A078AWM5"/>
<organism evidence="2 3">
    <name type="scientific">Stylonychia lemnae</name>
    <name type="common">Ciliate</name>
    <dbReference type="NCBI Taxonomy" id="5949"/>
    <lineage>
        <taxon>Eukaryota</taxon>
        <taxon>Sar</taxon>
        <taxon>Alveolata</taxon>
        <taxon>Ciliophora</taxon>
        <taxon>Intramacronucleata</taxon>
        <taxon>Spirotrichea</taxon>
        <taxon>Stichotrichia</taxon>
        <taxon>Sporadotrichida</taxon>
        <taxon>Oxytrichidae</taxon>
        <taxon>Stylonychinae</taxon>
        <taxon>Stylonychia</taxon>
    </lineage>
</organism>
<dbReference type="Proteomes" id="UP000039865">
    <property type="component" value="Unassembled WGS sequence"/>
</dbReference>
<proteinExistence type="predicted"/>
<evidence type="ECO:0000313" key="2">
    <source>
        <dbReference type="EMBL" id="CDW86860.1"/>
    </source>
</evidence>
<sequence>MDQQEREKLQQRRDEKIKENKNYLSEKVNKILSPLVTNVVATRPSIPVILQSISFISYQLNYMREWILMHYDLQRSDLQNQLKLQDLITLRKEVSDLNEELVLNLIPFNQYQKDKKQKHLKRQEENDKYDDKDDLEEEKIGDLSALPRLSFQASTRVQLTPTKAKIHLEPHMMHLERRKSQSKMTASLDMLFNRIVQQNTQQPLIIHIIQNLRPFQNLFEQIKHTEGDQIQILEGQDQAIYLIESGQLKTQDERVLKQYHVFGSMPFCFNVSSNDTLTALSDCSIFKLGHLFKDMILEQYDVYEAQMKSDNSDIEIMKEIEIKILNQTHGYNKSTMMTAFRECILYPEDALKINEESNDILYYIKIGKVILKKEAEENAHQGGAFIKILDEEAKQGIELVAEELSVILSIQRAQLSKLLTNQTINEFYKIN</sequence>